<dbReference type="EMBL" id="QZEY01000017">
    <property type="protein sequence ID" value="RJL23990.1"/>
    <property type="molecule type" value="Genomic_DNA"/>
</dbReference>
<comment type="caution">
    <text evidence="2">The sequence shown here is derived from an EMBL/GenBank/DDBJ whole genome shotgun (WGS) entry which is preliminary data.</text>
</comment>
<keyword evidence="3" id="KW-1185">Reference proteome</keyword>
<dbReference type="AlphaFoldDB" id="A0A3A4AD57"/>
<organism evidence="2 3">
    <name type="scientific">Bailinhaonella thermotolerans</name>
    <dbReference type="NCBI Taxonomy" id="1070861"/>
    <lineage>
        <taxon>Bacteria</taxon>
        <taxon>Bacillati</taxon>
        <taxon>Actinomycetota</taxon>
        <taxon>Actinomycetes</taxon>
        <taxon>Streptosporangiales</taxon>
        <taxon>Streptosporangiaceae</taxon>
        <taxon>Bailinhaonella</taxon>
    </lineage>
</organism>
<accession>A0A3A4AD57</accession>
<gene>
    <name evidence="2" type="ORF">D5H75_31655</name>
</gene>
<sequence>MTGTDWNDTLDRLASGAADLDCLRRRVGRLIEAARAEASSRPDTPGTGCLEVSVLLSAHRPGPATTLKVYVDRVELPRAGRPLVIPREVITGRVSVRDWVTRLIEQRREEDRRPAAAAGIRRAAARADEPRTALAAVPRQVRDKFAEAGDWLSTSP</sequence>
<evidence type="ECO:0000256" key="1">
    <source>
        <dbReference type="SAM" id="MobiDB-lite"/>
    </source>
</evidence>
<evidence type="ECO:0000313" key="2">
    <source>
        <dbReference type="EMBL" id="RJL23990.1"/>
    </source>
</evidence>
<dbReference type="RefSeq" id="WP_119930245.1">
    <property type="nucleotide sequence ID" value="NZ_QZEY01000017.1"/>
</dbReference>
<evidence type="ECO:0000313" key="3">
    <source>
        <dbReference type="Proteomes" id="UP000265768"/>
    </source>
</evidence>
<protein>
    <submittedName>
        <fullName evidence="2">Uncharacterized protein</fullName>
    </submittedName>
</protein>
<feature type="region of interest" description="Disordered" evidence="1">
    <location>
        <begin position="111"/>
        <end position="135"/>
    </location>
</feature>
<proteinExistence type="predicted"/>
<reference evidence="2 3" key="1">
    <citation type="submission" date="2018-09" db="EMBL/GenBank/DDBJ databases">
        <title>YIM 75507 draft genome.</title>
        <authorList>
            <person name="Tang S."/>
            <person name="Feng Y."/>
        </authorList>
    </citation>
    <scope>NUCLEOTIDE SEQUENCE [LARGE SCALE GENOMIC DNA]</scope>
    <source>
        <strain evidence="2 3">YIM 75507</strain>
    </source>
</reference>
<dbReference type="Proteomes" id="UP000265768">
    <property type="component" value="Unassembled WGS sequence"/>
</dbReference>
<name>A0A3A4AD57_9ACTN</name>